<dbReference type="Gramene" id="KCW81747">
    <property type="protein sequence ID" value="KCW81747"/>
    <property type="gene ID" value="EUGRSUZ_C03107"/>
</dbReference>
<keyword evidence="1" id="KW-1133">Transmembrane helix</keyword>
<dbReference type="EMBL" id="KK198755">
    <property type="protein sequence ID" value="KCW81747.1"/>
    <property type="molecule type" value="Genomic_DNA"/>
</dbReference>
<keyword evidence="1" id="KW-0812">Transmembrane</keyword>
<gene>
    <name evidence="3" type="ORF">EUGRSUZ_C03107</name>
</gene>
<keyword evidence="1" id="KW-0472">Membrane</keyword>
<sequence>MLLLFIVLGIKLFIHHLMFVLVCGKCGPSLSFCTQWNFPGHSNFSKPNEYMWPIPPLFVYLLHFFVGP</sequence>
<feature type="chain" id="PRO_5001569608" evidence="2">
    <location>
        <begin position="25"/>
        <end position="68"/>
    </location>
</feature>
<evidence type="ECO:0000256" key="2">
    <source>
        <dbReference type="SAM" id="SignalP"/>
    </source>
</evidence>
<organism evidence="3">
    <name type="scientific">Eucalyptus grandis</name>
    <name type="common">Flooded gum</name>
    <dbReference type="NCBI Taxonomy" id="71139"/>
    <lineage>
        <taxon>Eukaryota</taxon>
        <taxon>Viridiplantae</taxon>
        <taxon>Streptophyta</taxon>
        <taxon>Embryophyta</taxon>
        <taxon>Tracheophyta</taxon>
        <taxon>Spermatophyta</taxon>
        <taxon>Magnoliopsida</taxon>
        <taxon>eudicotyledons</taxon>
        <taxon>Gunneridae</taxon>
        <taxon>Pentapetalae</taxon>
        <taxon>rosids</taxon>
        <taxon>malvids</taxon>
        <taxon>Myrtales</taxon>
        <taxon>Myrtaceae</taxon>
        <taxon>Myrtoideae</taxon>
        <taxon>Eucalypteae</taxon>
        <taxon>Eucalyptus</taxon>
    </lineage>
</organism>
<keyword evidence="2" id="KW-0732">Signal</keyword>
<accession>A0A059CTN4</accession>
<feature type="transmembrane region" description="Helical" evidence="1">
    <location>
        <begin position="50"/>
        <end position="67"/>
    </location>
</feature>
<dbReference type="AlphaFoldDB" id="A0A059CTN4"/>
<reference evidence="3" key="1">
    <citation type="submission" date="2013-07" db="EMBL/GenBank/DDBJ databases">
        <title>The genome of Eucalyptus grandis.</title>
        <authorList>
            <person name="Schmutz J."/>
            <person name="Hayes R."/>
            <person name="Myburg A."/>
            <person name="Tuskan G."/>
            <person name="Grattapaglia D."/>
            <person name="Rokhsar D.S."/>
        </authorList>
    </citation>
    <scope>NUCLEOTIDE SEQUENCE</scope>
    <source>
        <tissue evidence="3">Leaf extractions</tissue>
    </source>
</reference>
<dbReference type="InParanoid" id="A0A059CTN4"/>
<protein>
    <submittedName>
        <fullName evidence="3">Uncharacterized protein</fullName>
    </submittedName>
</protein>
<feature type="signal peptide" evidence="2">
    <location>
        <begin position="1"/>
        <end position="24"/>
    </location>
</feature>
<name>A0A059CTN4_EUCGR</name>
<evidence type="ECO:0000256" key="1">
    <source>
        <dbReference type="SAM" id="Phobius"/>
    </source>
</evidence>
<proteinExistence type="predicted"/>
<evidence type="ECO:0000313" key="3">
    <source>
        <dbReference type="EMBL" id="KCW81747.1"/>
    </source>
</evidence>